<dbReference type="InParanoid" id="A0A0C2XN64"/>
<name>A0A0C2XN64_AMAMK</name>
<sequence>MSISVPSSTFNLNESQNKCSAKIARLYDNPYSRCAKRLEVGNVVRLGRSAQQ</sequence>
<gene>
    <name evidence="1" type="ORF">M378DRAFT_155955</name>
</gene>
<reference evidence="1 2" key="1">
    <citation type="submission" date="2014-04" db="EMBL/GenBank/DDBJ databases">
        <title>Evolutionary Origins and Diversification of the Mycorrhizal Mutualists.</title>
        <authorList>
            <consortium name="DOE Joint Genome Institute"/>
            <consortium name="Mycorrhizal Genomics Consortium"/>
            <person name="Kohler A."/>
            <person name="Kuo A."/>
            <person name="Nagy L.G."/>
            <person name="Floudas D."/>
            <person name="Copeland A."/>
            <person name="Barry K.W."/>
            <person name="Cichocki N."/>
            <person name="Veneault-Fourrey C."/>
            <person name="LaButti K."/>
            <person name="Lindquist E.A."/>
            <person name="Lipzen A."/>
            <person name="Lundell T."/>
            <person name="Morin E."/>
            <person name="Murat C."/>
            <person name="Riley R."/>
            <person name="Ohm R."/>
            <person name="Sun H."/>
            <person name="Tunlid A."/>
            <person name="Henrissat B."/>
            <person name="Grigoriev I.V."/>
            <person name="Hibbett D.S."/>
            <person name="Martin F."/>
        </authorList>
    </citation>
    <scope>NUCLEOTIDE SEQUENCE [LARGE SCALE GENOMIC DNA]</scope>
    <source>
        <strain evidence="1 2">Koide BX008</strain>
    </source>
</reference>
<evidence type="ECO:0000313" key="1">
    <source>
        <dbReference type="EMBL" id="KIL71001.1"/>
    </source>
</evidence>
<dbReference type="Proteomes" id="UP000054549">
    <property type="component" value="Unassembled WGS sequence"/>
</dbReference>
<organism evidence="1 2">
    <name type="scientific">Amanita muscaria (strain Koide BX008)</name>
    <dbReference type="NCBI Taxonomy" id="946122"/>
    <lineage>
        <taxon>Eukaryota</taxon>
        <taxon>Fungi</taxon>
        <taxon>Dikarya</taxon>
        <taxon>Basidiomycota</taxon>
        <taxon>Agaricomycotina</taxon>
        <taxon>Agaricomycetes</taxon>
        <taxon>Agaricomycetidae</taxon>
        <taxon>Agaricales</taxon>
        <taxon>Pluteineae</taxon>
        <taxon>Amanitaceae</taxon>
        <taxon>Amanita</taxon>
    </lineage>
</organism>
<keyword evidence="2" id="KW-1185">Reference proteome</keyword>
<accession>A0A0C2XN64</accession>
<protein>
    <submittedName>
        <fullName evidence="1">Uncharacterized protein</fullName>
    </submittedName>
</protein>
<evidence type="ECO:0000313" key="2">
    <source>
        <dbReference type="Proteomes" id="UP000054549"/>
    </source>
</evidence>
<dbReference type="HOGENOM" id="CLU_3086719_0_0_1"/>
<dbReference type="AlphaFoldDB" id="A0A0C2XN64"/>
<proteinExistence type="predicted"/>
<dbReference type="EMBL" id="KN818223">
    <property type="protein sequence ID" value="KIL71001.1"/>
    <property type="molecule type" value="Genomic_DNA"/>
</dbReference>